<gene>
    <name evidence="1" type="ORF">RT41_GL000364</name>
</gene>
<dbReference type="AlphaFoldDB" id="A0A2A5RQ71"/>
<evidence type="ECO:0000313" key="1">
    <source>
        <dbReference type="EMBL" id="PCS01600.1"/>
    </source>
</evidence>
<accession>A0A2A5RQ71</accession>
<evidence type="ECO:0000313" key="2">
    <source>
        <dbReference type="Proteomes" id="UP000218181"/>
    </source>
</evidence>
<proteinExistence type="predicted"/>
<protein>
    <submittedName>
        <fullName evidence="1">Uncharacterized protein</fullName>
    </submittedName>
</protein>
<dbReference type="RefSeq" id="WP_054638867.1">
    <property type="nucleotide sequence ID" value="NZ_BBAL01000001.1"/>
</dbReference>
<dbReference type="Pfam" id="PF02635">
    <property type="entry name" value="DsrE"/>
    <property type="match status" value="1"/>
</dbReference>
<dbReference type="InterPro" id="IPR003787">
    <property type="entry name" value="Sulphur_relay_DsrE/F-like"/>
</dbReference>
<dbReference type="Gene3D" id="3.40.1260.10">
    <property type="entry name" value="DsrEFH-like"/>
    <property type="match status" value="1"/>
</dbReference>
<organism evidence="1 2">
    <name type="scientific">Lactococcus fujiensis JCM 16395</name>
    <dbReference type="NCBI Taxonomy" id="1291764"/>
    <lineage>
        <taxon>Bacteria</taxon>
        <taxon>Bacillati</taxon>
        <taxon>Bacillota</taxon>
        <taxon>Bacilli</taxon>
        <taxon>Lactobacillales</taxon>
        <taxon>Streptococcaceae</taxon>
        <taxon>Lactococcus</taxon>
    </lineage>
</organism>
<comment type="caution">
    <text evidence="1">The sequence shown here is derived from an EMBL/GenBank/DDBJ whole genome shotgun (WGS) entry which is preliminary data.</text>
</comment>
<dbReference type="PANTHER" id="PTHR37691:SF1">
    <property type="entry name" value="BLR3518 PROTEIN"/>
    <property type="match status" value="1"/>
</dbReference>
<keyword evidence="2" id="KW-1185">Reference proteome</keyword>
<dbReference type="OrthoDB" id="6412948at2"/>
<dbReference type="PANTHER" id="PTHR37691">
    <property type="entry name" value="BLR3518 PROTEIN"/>
    <property type="match status" value="1"/>
</dbReference>
<dbReference type="SUPFAM" id="SSF75169">
    <property type="entry name" value="DsrEFH-like"/>
    <property type="match status" value="1"/>
</dbReference>
<dbReference type="EMBL" id="JXJU01000001">
    <property type="protein sequence ID" value="PCS01600.1"/>
    <property type="molecule type" value="Genomic_DNA"/>
</dbReference>
<reference evidence="1 2" key="1">
    <citation type="submission" date="2014-12" db="EMBL/GenBank/DDBJ databases">
        <title>Draft genome sequences of 10 type strains of Lactococcus.</title>
        <authorList>
            <person name="Sun Z."/>
            <person name="Zhong Z."/>
            <person name="Liu W."/>
            <person name="Zhang W."/>
            <person name="Zhang H."/>
        </authorList>
    </citation>
    <scope>NUCLEOTIDE SEQUENCE [LARGE SCALE GENOMIC DNA]</scope>
    <source>
        <strain evidence="1 2">JCM 16395</strain>
    </source>
</reference>
<name>A0A2A5RQ71_9LACT</name>
<dbReference type="InterPro" id="IPR027396">
    <property type="entry name" value="DsrEFH-like"/>
</dbReference>
<sequence>MKVIFHIDEESKWETLLSNVHHLRQYFDEVNDGQIEVLVNGEAVQSAIKNSFHDLSVLTKQAHVAVCNNSLEARSIRPADLQEGVETVPSGVVELALKQADGYAYIKP</sequence>
<dbReference type="STRING" id="1291764.GCA_001311235_00038"/>
<dbReference type="Proteomes" id="UP000218181">
    <property type="component" value="Unassembled WGS sequence"/>
</dbReference>